<dbReference type="PANTHER" id="PTHR23090:SF9">
    <property type="entry name" value="GLUTAMINE-DEPENDENT NAD(+) SYNTHETASE"/>
    <property type="match status" value="1"/>
</dbReference>
<keyword evidence="6 7" id="KW-0520">NAD</keyword>
<protein>
    <recommendedName>
        <fullName evidence="7 8">Glutamine-dependent NAD(+) synthetase</fullName>
        <ecNumber evidence="7 8">6.3.5.1</ecNumber>
    </recommendedName>
    <alternativeName>
        <fullName evidence="7 8">NAD(+) synthase [glutamine-hydrolyzing]</fullName>
    </alternativeName>
</protein>
<dbReference type="InterPro" id="IPR036526">
    <property type="entry name" value="C-N_Hydrolase_sf"/>
</dbReference>
<dbReference type="InterPro" id="IPR003694">
    <property type="entry name" value="NAD_synthase"/>
</dbReference>
<dbReference type="EMBL" id="JACHHK010000006">
    <property type="protein sequence ID" value="MBB5183616.1"/>
    <property type="molecule type" value="Genomic_DNA"/>
</dbReference>
<dbReference type="NCBIfam" id="TIGR00552">
    <property type="entry name" value="nadE"/>
    <property type="match status" value="1"/>
</dbReference>
<dbReference type="CDD" id="cd07570">
    <property type="entry name" value="GAT_Gln-NAD-synth"/>
    <property type="match status" value="1"/>
</dbReference>
<evidence type="ECO:0000256" key="8">
    <source>
        <dbReference type="PIRNR" id="PIRNR006630"/>
    </source>
</evidence>
<dbReference type="Gene3D" id="3.60.110.10">
    <property type="entry name" value="Carbon-nitrogen hydrolase"/>
    <property type="match status" value="1"/>
</dbReference>
<dbReference type="GO" id="GO:0005737">
    <property type="term" value="C:cytoplasm"/>
    <property type="evidence" value="ECO:0007669"/>
    <property type="project" value="InterPro"/>
</dbReference>
<evidence type="ECO:0000256" key="3">
    <source>
        <dbReference type="ARBA" id="ARBA00022598"/>
    </source>
</evidence>
<evidence type="ECO:0000256" key="5">
    <source>
        <dbReference type="ARBA" id="ARBA00022840"/>
    </source>
</evidence>
<feature type="binding site" evidence="7">
    <location>
        <position position="196"/>
    </location>
    <ligand>
        <name>L-glutamine</name>
        <dbReference type="ChEBI" id="CHEBI:58359"/>
    </ligand>
</feature>
<feature type="active site" description="For glutaminase activity" evidence="7">
    <location>
        <position position="114"/>
    </location>
</feature>
<dbReference type="SUPFAM" id="SSF52402">
    <property type="entry name" value="Adenine nucleotide alpha hydrolases-like"/>
    <property type="match status" value="1"/>
</dbReference>
<dbReference type="SUPFAM" id="SSF56317">
    <property type="entry name" value="Carbon-nitrogen hydrolase"/>
    <property type="match status" value="1"/>
</dbReference>
<dbReference type="HAMAP" id="MF_02090">
    <property type="entry name" value="NadE_glutamine_dep"/>
    <property type="match status" value="1"/>
</dbReference>
<feature type="binding site" evidence="7">
    <location>
        <position position="466"/>
    </location>
    <ligand>
        <name>deamido-NAD(+)</name>
        <dbReference type="ChEBI" id="CHEBI:58437"/>
        <note>ligand shared between two neighboring subunits</note>
    </ligand>
</feature>
<dbReference type="InterPro" id="IPR014729">
    <property type="entry name" value="Rossmann-like_a/b/a_fold"/>
</dbReference>
<feature type="active site" description="Nucleophile; for glutaminase activity" evidence="7">
    <location>
        <position position="169"/>
    </location>
</feature>
<feature type="binding site" evidence="7">
    <location>
        <position position="120"/>
    </location>
    <ligand>
        <name>L-glutamine</name>
        <dbReference type="ChEBI" id="CHEBI:58359"/>
    </ligand>
</feature>
<dbReference type="GO" id="GO:0009435">
    <property type="term" value="P:NAD+ biosynthetic process"/>
    <property type="evidence" value="ECO:0007669"/>
    <property type="project" value="UniProtKB-UniRule"/>
</dbReference>
<evidence type="ECO:0000256" key="1">
    <source>
        <dbReference type="ARBA" id="ARBA00005188"/>
    </source>
</evidence>
<dbReference type="InterPro" id="IPR014445">
    <property type="entry name" value="Gln-dep_NAD_synthase"/>
</dbReference>
<keyword evidence="5 7" id="KW-0067">ATP-binding</keyword>
<evidence type="ECO:0000313" key="11">
    <source>
        <dbReference type="EMBL" id="MBB5183616.1"/>
    </source>
</evidence>
<evidence type="ECO:0000256" key="9">
    <source>
        <dbReference type="RuleBase" id="RU003811"/>
    </source>
</evidence>
<dbReference type="AlphaFoldDB" id="A0A7W8CYA6"/>
<dbReference type="Proteomes" id="UP000539953">
    <property type="component" value="Unassembled WGS sequence"/>
</dbReference>
<name>A0A7W8CYA6_9FIRM</name>
<comment type="caution">
    <text evidence="11">The sequence shown here is derived from an EMBL/GenBank/DDBJ whole genome shotgun (WGS) entry which is preliminary data.</text>
</comment>
<dbReference type="InterPro" id="IPR041856">
    <property type="entry name" value="NAD+_synth_C"/>
</dbReference>
<comment type="similarity">
    <text evidence="9">Belongs to the NAD synthetase family.</text>
</comment>
<dbReference type="PANTHER" id="PTHR23090">
    <property type="entry name" value="NH 3 /GLUTAMINE-DEPENDENT NAD + SYNTHETASE"/>
    <property type="match status" value="1"/>
</dbReference>
<dbReference type="Gene3D" id="3.40.50.620">
    <property type="entry name" value="HUPs"/>
    <property type="match status" value="1"/>
</dbReference>
<organism evidence="11 12">
    <name type="scientific">Catenisphaera adipataccumulans</name>
    <dbReference type="NCBI Taxonomy" id="700500"/>
    <lineage>
        <taxon>Bacteria</taxon>
        <taxon>Bacillati</taxon>
        <taxon>Bacillota</taxon>
        <taxon>Erysipelotrichia</taxon>
        <taxon>Erysipelotrichales</taxon>
        <taxon>Erysipelotrichaceae</taxon>
        <taxon>Catenisphaera</taxon>
    </lineage>
</organism>
<feature type="active site" description="Proton acceptor; for glutaminase activity" evidence="7">
    <location>
        <position position="46"/>
    </location>
</feature>
<dbReference type="CDD" id="cd00553">
    <property type="entry name" value="NAD_synthase"/>
    <property type="match status" value="1"/>
</dbReference>
<dbReference type="Gene3D" id="1.10.10.1140">
    <property type="entry name" value="Glutamine-dependent NAD+ synthetase, C-terminal domain"/>
    <property type="match status" value="1"/>
</dbReference>
<dbReference type="InterPro" id="IPR003010">
    <property type="entry name" value="C-N_Hydrolase"/>
</dbReference>
<accession>A0A7W8CYA6</accession>
<dbReference type="PROSITE" id="PS50263">
    <property type="entry name" value="CN_HYDROLASE"/>
    <property type="match status" value="1"/>
</dbReference>
<keyword evidence="4 7" id="KW-0547">Nucleotide-binding</keyword>
<dbReference type="UniPathway" id="UPA00253">
    <property type="reaction ID" value="UER00334"/>
</dbReference>
<dbReference type="GO" id="GO:0003952">
    <property type="term" value="F:NAD+ synthase (glutamine-hydrolyzing) activity"/>
    <property type="evidence" value="ECO:0007669"/>
    <property type="project" value="UniProtKB-UniRule"/>
</dbReference>
<dbReference type="EC" id="6.3.5.1" evidence="7 8"/>
<evidence type="ECO:0000313" key="12">
    <source>
        <dbReference type="Proteomes" id="UP000539953"/>
    </source>
</evidence>
<keyword evidence="12" id="KW-1185">Reference proteome</keyword>
<dbReference type="GO" id="GO:0005524">
    <property type="term" value="F:ATP binding"/>
    <property type="evidence" value="ECO:0007669"/>
    <property type="project" value="UniProtKB-UniRule"/>
</dbReference>
<gene>
    <name evidence="7" type="primary">nadE</name>
    <name evidence="11" type="ORF">HNQ47_001651</name>
</gene>
<feature type="domain" description="CN hydrolase" evidence="10">
    <location>
        <begin position="7"/>
        <end position="268"/>
    </location>
</feature>
<dbReference type="GO" id="GO:0008795">
    <property type="term" value="F:NAD+ synthase activity"/>
    <property type="evidence" value="ECO:0007669"/>
    <property type="project" value="UniProtKB-UniRule"/>
</dbReference>
<feature type="binding site" evidence="7">
    <location>
        <begin position="471"/>
        <end position="474"/>
    </location>
    <ligand>
        <name>deamido-NAD(+)</name>
        <dbReference type="ChEBI" id="CHEBI:58437"/>
        <note>ligand shared between two neighboring subunits</note>
    </ligand>
</feature>
<dbReference type="PIRSF" id="PIRSF006630">
    <property type="entry name" value="NADS_GAT"/>
    <property type="match status" value="1"/>
</dbReference>
<evidence type="ECO:0000256" key="2">
    <source>
        <dbReference type="ARBA" id="ARBA00007145"/>
    </source>
</evidence>
<feature type="binding site" evidence="7">
    <location>
        <position position="601"/>
    </location>
    <ligand>
        <name>deamido-NAD(+)</name>
        <dbReference type="ChEBI" id="CHEBI:58437"/>
        <note>ligand shared between two neighboring subunits</note>
    </ligand>
</feature>
<sequence>MKRFQYYKTAAVTPPVAIGDPEANAQAILDLAHRLPADTQLAVFPELCISGYTCQDLFYEQTLLDGSLNALIRIKNEMPENLVLCVGLPLVVRNKLYNCAAVLFDHTILGIQVKTFIPAYNEYYETRWFSSADELDTDTVVIAGEVVPISNQIVFEDTTTGACLGLEICEDLWVSIPMSSCHALAGANILCNLSASNDVIAKKEYRRQLVIDQSARSYAGYVYASAGTDESSSDLVFSGHDLIAESGTLLAEAHFTDPKEFIIGEIDLQHLINDRIHFKTSMQPAADDYINVPFASKPYPEIDLTRRYDAYPFVPRNEAKRIERCQNILHIQAQGLATRLRKIHCKDVVIGISGGLDSTLALLVCHEAYQIDRLDVRGIHAVTMPGFGTTHRTKSNAQQLMDLLGVSSEEITIGDAVEQHFADIHHDPSVHDITYENSQARERTQILMDLANQYNGFVVGTGDLSELALGWCTYNGDHMSMYAVNVSVPKTLVRYIVESQALRAEKAGNQALHDVLTDICDTPVSPELLPPDKNGEIKQKTEEVLGSYDLHDFFLYHMLRYHEEPEKIYALALQSFPQISDQTIKNAIQTFYRRFFAQQFKRNCMPDGVKVGSICFSPRGDWRMPSDASRNLWLKQAENL</sequence>
<evidence type="ECO:0000259" key="10">
    <source>
        <dbReference type="PROSITE" id="PS50263"/>
    </source>
</evidence>
<comment type="function">
    <text evidence="7">Catalyzes the ATP-dependent amidation of deamido-NAD to form NAD. Uses L-glutamine as a nitrogen source.</text>
</comment>
<reference evidence="11 12" key="1">
    <citation type="submission" date="2020-08" db="EMBL/GenBank/DDBJ databases">
        <title>Genomic Encyclopedia of Type Strains, Phase IV (KMG-IV): sequencing the most valuable type-strain genomes for metagenomic binning, comparative biology and taxonomic classification.</title>
        <authorList>
            <person name="Goeker M."/>
        </authorList>
    </citation>
    <scope>NUCLEOTIDE SEQUENCE [LARGE SCALE GENOMIC DNA]</scope>
    <source>
        <strain evidence="11 12">DSM 25799</strain>
    </source>
</reference>
<dbReference type="InterPro" id="IPR022310">
    <property type="entry name" value="NAD/GMP_synthase"/>
</dbReference>
<dbReference type="RefSeq" id="WP_183328913.1">
    <property type="nucleotide sequence ID" value="NZ_JACHHK010000006.1"/>
</dbReference>
<feature type="binding site" evidence="7">
    <location>
        <position position="461"/>
    </location>
    <ligand>
        <name>ATP</name>
        <dbReference type="ChEBI" id="CHEBI:30616"/>
    </ligand>
</feature>
<feature type="binding site" evidence="7">
    <location>
        <position position="202"/>
    </location>
    <ligand>
        <name>L-glutamine</name>
        <dbReference type="ChEBI" id="CHEBI:58359"/>
    </ligand>
</feature>
<dbReference type="Pfam" id="PF02540">
    <property type="entry name" value="NAD_synthase"/>
    <property type="match status" value="1"/>
</dbReference>
<evidence type="ECO:0000256" key="7">
    <source>
        <dbReference type="HAMAP-Rule" id="MF_02090"/>
    </source>
</evidence>
<feature type="binding site" evidence="7">
    <location>
        <begin position="351"/>
        <end position="358"/>
    </location>
    <ligand>
        <name>ATP</name>
        <dbReference type="ChEBI" id="CHEBI:30616"/>
    </ligand>
</feature>
<proteinExistence type="inferred from homology"/>
<comment type="similarity">
    <text evidence="2 7 8">In the C-terminal section; belongs to the NAD synthetase family.</text>
</comment>
<evidence type="ECO:0000256" key="6">
    <source>
        <dbReference type="ARBA" id="ARBA00023027"/>
    </source>
</evidence>
<dbReference type="NCBIfam" id="NF002730">
    <property type="entry name" value="PRK02628.1"/>
    <property type="match status" value="1"/>
</dbReference>
<dbReference type="GO" id="GO:0004359">
    <property type="term" value="F:glutaminase activity"/>
    <property type="evidence" value="ECO:0007669"/>
    <property type="project" value="InterPro"/>
</dbReference>
<evidence type="ECO:0000256" key="4">
    <source>
        <dbReference type="ARBA" id="ARBA00022741"/>
    </source>
</evidence>
<comment type="pathway">
    <text evidence="1 7 8">Cofactor biosynthesis; NAD(+) biosynthesis; NAD(+) from deamido-NAD(+) (L-Gln route): step 1/1.</text>
</comment>
<dbReference type="Pfam" id="PF00795">
    <property type="entry name" value="CN_hydrolase"/>
    <property type="match status" value="1"/>
</dbReference>
<keyword evidence="3 7" id="KW-0436">Ligase</keyword>
<comment type="catalytic activity">
    <reaction evidence="7 8">
        <text>deamido-NAD(+) + L-glutamine + ATP + H2O = L-glutamate + AMP + diphosphate + NAD(+) + H(+)</text>
        <dbReference type="Rhea" id="RHEA:24384"/>
        <dbReference type="ChEBI" id="CHEBI:15377"/>
        <dbReference type="ChEBI" id="CHEBI:15378"/>
        <dbReference type="ChEBI" id="CHEBI:29985"/>
        <dbReference type="ChEBI" id="CHEBI:30616"/>
        <dbReference type="ChEBI" id="CHEBI:33019"/>
        <dbReference type="ChEBI" id="CHEBI:57540"/>
        <dbReference type="ChEBI" id="CHEBI:58359"/>
        <dbReference type="ChEBI" id="CHEBI:58437"/>
        <dbReference type="ChEBI" id="CHEBI:456215"/>
        <dbReference type="EC" id="6.3.5.1"/>
    </reaction>
</comment>
<feature type="binding site" evidence="7">
    <location>
        <position position="437"/>
    </location>
    <ligand>
        <name>deamido-NAD(+)</name>
        <dbReference type="ChEBI" id="CHEBI:58437"/>
        <note>ligand shared between two neighboring subunits</note>
    </ligand>
</feature>